<dbReference type="NCBIfam" id="TIGR00430">
    <property type="entry name" value="Q_tRNA_tgt"/>
    <property type="match status" value="1"/>
</dbReference>
<evidence type="ECO:0000313" key="10">
    <source>
        <dbReference type="EMBL" id="EHJ93647.1"/>
    </source>
</evidence>
<evidence type="ECO:0000256" key="5">
    <source>
        <dbReference type="ARBA" id="ARBA00022723"/>
    </source>
</evidence>
<feature type="binding site" evidence="8">
    <location>
        <position position="359"/>
    </location>
    <ligand>
        <name>Zn(2+)</name>
        <dbReference type="ChEBI" id="CHEBI:29105"/>
    </ligand>
</feature>
<dbReference type="FunFam" id="3.20.20.105:FF:000001">
    <property type="entry name" value="Queuine tRNA-ribosyltransferase"/>
    <property type="match status" value="1"/>
</dbReference>
<dbReference type="GO" id="GO:0008616">
    <property type="term" value="P:tRNA queuosine(34) biosynthetic process"/>
    <property type="evidence" value="ECO:0007669"/>
    <property type="project" value="UniProtKB-UniRule"/>
</dbReference>
<feature type="binding site" evidence="8">
    <location>
        <position position="171"/>
    </location>
    <ligand>
        <name>substrate</name>
    </ligand>
</feature>
<proteinExistence type="inferred from homology"/>
<keyword evidence="6 8" id="KW-0671">Queuosine biosynthesis</keyword>
<feature type="binding site" evidence="8">
    <location>
        <position position="333"/>
    </location>
    <ligand>
        <name>Zn(2+)</name>
        <dbReference type="ChEBI" id="CHEBI:29105"/>
    </ligand>
</feature>
<dbReference type="PANTHER" id="PTHR46499:SF1">
    <property type="entry name" value="QUEUINE TRNA-RIBOSYLTRANSFERASE"/>
    <property type="match status" value="1"/>
</dbReference>
<dbReference type="EC" id="2.4.2.29" evidence="8"/>
<evidence type="ECO:0000256" key="3">
    <source>
        <dbReference type="ARBA" id="ARBA00022679"/>
    </source>
</evidence>
<dbReference type="GO" id="GO:0005829">
    <property type="term" value="C:cytosol"/>
    <property type="evidence" value="ECO:0007669"/>
    <property type="project" value="TreeGrafter"/>
</dbReference>
<dbReference type="Proteomes" id="UP000005756">
    <property type="component" value="Unassembled WGS sequence"/>
</dbReference>
<dbReference type="InterPro" id="IPR050076">
    <property type="entry name" value="ArchSynthase1/Queuine_TRR"/>
</dbReference>
<dbReference type="SUPFAM" id="SSF51713">
    <property type="entry name" value="tRNA-guanine transglycosylase"/>
    <property type="match status" value="1"/>
</dbReference>
<keyword evidence="5 8" id="KW-0479">Metal-binding</keyword>
<feature type="binding site" evidence="8">
    <location>
        <position position="240"/>
    </location>
    <ligand>
        <name>substrate</name>
    </ligand>
</feature>
<dbReference type="NCBIfam" id="TIGR00449">
    <property type="entry name" value="tgt_general"/>
    <property type="match status" value="1"/>
</dbReference>
<dbReference type="InterPro" id="IPR004803">
    <property type="entry name" value="TGT"/>
</dbReference>
<dbReference type="EMBL" id="JH393257">
    <property type="protein sequence ID" value="EHJ93647.1"/>
    <property type="molecule type" value="Genomic_DNA"/>
</dbReference>
<comment type="subunit">
    <text evidence="8">Homodimer. Within each dimer, one monomer is responsible for RNA recognition and catalysis, while the other monomer binds to the replacement base PreQ1.</text>
</comment>
<feature type="region of interest" description="RNA binding" evidence="8">
    <location>
        <begin position="271"/>
        <end position="277"/>
    </location>
</feature>
<dbReference type="Pfam" id="PF01702">
    <property type="entry name" value="TGT"/>
    <property type="match status" value="1"/>
</dbReference>
<evidence type="ECO:0000256" key="1">
    <source>
        <dbReference type="ARBA" id="ARBA00004691"/>
    </source>
</evidence>
<dbReference type="PANTHER" id="PTHR46499">
    <property type="entry name" value="QUEUINE TRNA-RIBOSYLTRANSFERASE"/>
    <property type="match status" value="1"/>
</dbReference>
<dbReference type="HAMAP" id="MF_00168">
    <property type="entry name" value="Q_tRNA_Tgt"/>
    <property type="match status" value="1"/>
</dbReference>
<evidence type="ECO:0000256" key="8">
    <source>
        <dbReference type="HAMAP-Rule" id="MF_00168"/>
    </source>
</evidence>
<feature type="active site" description="Proton acceptor" evidence="8">
    <location>
        <position position="117"/>
    </location>
</feature>
<comment type="similarity">
    <text evidence="8">Belongs to the queuine tRNA-ribosyltransferase family.</text>
</comment>
<feature type="binding site" evidence="8">
    <location>
        <position position="213"/>
    </location>
    <ligand>
        <name>substrate</name>
    </ligand>
</feature>
<keyword evidence="4 8" id="KW-0819">tRNA processing</keyword>
<evidence type="ECO:0000313" key="11">
    <source>
        <dbReference type="Proteomes" id="UP000005756"/>
    </source>
</evidence>
<evidence type="ECO:0000256" key="7">
    <source>
        <dbReference type="ARBA" id="ARBA00050112"/>
    </source>
</evidence>
<feature type="region of interest" description="RNA binding; important for wobble base 34 recognition" evidence="8">
    <location>
        <begin position="295"/>
        <end position="299"/>
    </location>
</feature>
<feature type="active site" description="Nucleophile" evidence="8">
    <location>
        <position position="290"/>
    </location>
</feature>
<comment type="cofactor">
    <cofactor evidence="8">
        <name>Zn(2+)</name>
        <dbReference type="ChEBI" id="CHEBI:29105"/>
    </cofactor>
    <text evidence="8">Binds 1 zinc ion per subunit.</text>
</comment>
<keyword evidence="2 8" id="KW-0328">Glycosyltransferase</keyword>
<evidence type="ECO:0000256" key="4">
    <source>
        <dbReference type="ARBA" id="ARBA00022694"/>
    </source>
</evidence>
<evidence type="ECO:0000259" key="9">
    <source>
        <dbReference type="Pfam" id="PF01702"/>
    </source>
</evidence>
<feature type="binding site" evidence="8">
    <location>
        <position position="330"/>
    </location>
    <ligand>
        <name>Zn(2+)</name>
        <dbReference type="ChEBI" id="CHEBI:29105"/>
    </ligand>
</feature>
<dbReference type="Gene3D" id="3.20.20.105">
    <property type="entry name" value="Queuine tRNA-ribosyltransferase-like"/>
    <property type="match status" value="1"/>
</dbReference>
<reference evidence="10 11" key="1">
    <citation type="submission" date="2011-10" db="EMBL/GenBank/DDBJ databases">
        <authorList>
            <person name="Quillaguamn J."/>
            <person name="Guzmn D."/>
            <person name="Balderrama-Subieta A."/>
            <person name="Cardona-Ortuo C."/>
            <person name="Guevara-Martnez M."/>
            <person name="Callisaya-Quispe N."/>
        </authorList>
    </citation>
    <scope>NUCLEOTIDE SEQUENCE [LARGE SCALE GENOMIC DNA]</scope>
    <source>
        <strain evidence="10 11">LC1</strain>
    </source>
</reference>
<keyword evidence="8" id="KW-0862">Zinc</keyword>
<feature type="binding site" evidence="8">
    <location>
        <begin position="117"/>
        <end position="121"/>
    </location>
    <ligand>
        <name>substrate</name>
    </ligand>
</feature>
<protein>
    <recommendedName>
        <fullName evidence="8">Queuine tRNA-ribosyltransferase</fullName>
        <ecNumber evidence="8">2.4.2.29</ecNumber>
    </recommendedName>
    <alternativeName>
        <fullName evidence="8">Guanine insertion enzyme</fullName>
    </alternativeName>
    <alternativeName>
        <fullName evidence="8">tRNA-guanine transglycosylase</fullName>
    </alternativeName>
</protein>
<name>A0A7U9GG39_9GAMM</name>
<feature type="domain" description="tRNA-guanine(15) transglycosylase-like" evidence="9">
    <location>
        <begin position="39"/>
        <end position="391"/>
    </location>
</feature>
<organism evidence="10 11">
    <name type="scientific">Vreelandella boliviensis LC1</name>
    <dbReference type="NCBI Taxonomy" id="1072583"/>
    <lineage>
        <taxon>Bacteria</taxon>
        <taxon>Pseudomonadati</taxon>
        <taxon>Pseudomonadota</taxon>
        <taxon>Gammaproteobacteria</taxon>
        <taxon>Oceanospirillales</taxon>
        <taxon>Halomonadaceae</taxon>
        <taxon>Vreelandella</taxon>
    </lineage>
</organism>
<comment type="pathway">
    <text evidence="1 8">tRNA modification; tRNA-queuosine biosynthesis.</text>
</comment>
<comment type="function">
    <text evidence="8">Catalyzes the base-exchange of a guanine (G) residue with the queuine precursor 7-aminomethyl-7-deazaguanine (PreQ1) at position 34 (anticodon wobble position) in tRNAs with GU(N) anticodons (tRNA-Asp, -Asn, -His and -Tyr). Catalysis occurs through a double-displacement mechanism. The nucleophile active site attacks the C1' of nucleotide 34 to detach the guanine base from the RNA, forming a covalent enzyme-RNA intermediate. The proton acceptor active site deprotonates the incoming PreQ1, allowing a nucleophilic attack on the C1' of the ribose to form the product. After dissociation, two additional enzymatic reactions on the tRNA convert PreQ1 to queuine (Q), resulting in the hypermodified nucleoside queuosine (7-(((4,5-cis-dihydroxy-2-cyclopenten-1-yl)amino)methyl)-7-deazaguanosine).</text>
</comment>
<evidence type="ECO:0000256" key="6">
    <source>
        <dbReference type="ARBA" id="ARBA00022785"/>
    </source>
</evidence>
<feature type="binding site" evidence="8">
    <location>
        <position position="328"/>
    </location>
    <ligand>
        <name>Zn(2+)</name>
        <dbReference type="ChEBI" id="CHEBI:29105"/>
    </ligand>
</feature>
<dbReference type="InterPro" id="IPR002616">
    <property type="entry name" value="tRNA_ribo_trans-like"/>
</dbReference>
<sequence length="400" mass="45075">MTVDPLDLFQSRQTNEINELLYMRNECFMRFEHLADDGRARRGRLHFPRGTVETPAFMPVGTYGTVKGMTPDSVKEIGAEIILGNTFHLWLRPGTEVIEAHGDLHDFAQWDKPILTDSGGFQVFSLGETRKITEQGVHFRSPVDGSKVFMGPEESMAVQRSLGSDVVMIFDECTPYPATFDEAEKSMELSLRWAKRSRDAHGDSPSALFGIIQGGMHPELRERSLKGLLEIGFDGLAIGGLSVGEPKEEMIKVLDYLPTWMPDDKPRYLMGVGKPEDLVEGVRRGVDMFDCVMPTRNARNGHLFTSEGTVKIRNAKHRFDTRPLDEECDCHTCKSFSRGYLHHLDRCNEMLGSMLNTIHNLRYYQRVMADLRAAIEAGTLTTFVEGFYARRGLPVPPLAN</sequence>
<accession>A0A7U9GG39</accession>
<evidence type="ECO:0000256" key="2">
    <source>
        <dbReference type="ARBA" id="ARBA00022676"/>
    </source>
</evidence>
<dbReference type="GO" id="GO:0046872">
    <property type="term" value="F:metal ion binding"/>
    <property type="evidence" value="ECO:0007669"/>
    <property type="project" value="UniProtKB-KW"/>
</dbReference>
<keyword evidence="3 8" id="KW-0808">Transferase</keyword>
<dbReference type="GO" id="GO:0008479">
    <property type="term" value="F:tRNA-guanosine(34) queuine transglycosylase activity"/>
    <property type="evidence" value="ECO:0007669"/>
    <property type="project" value="UniProtKB-UniRule"/>
</dbReference>
<gene>
    <name evidence="8" type="primary">tgt</name>
    <name evidence="10" type="ORF">KUC_0597</name>
</gene>
<dbReference type="UniPathway" id="UPA00392"/>
<dbReference type="AlphaFoldDB" id="A0A7U9GG39"/>
<dbReference type="InterPro" id="IPR036511">
    <property type="entry name" value="TGT-like_sf"/>
</dbReference>
<comment type="catalytic activity">
    <reaction evidence="7 8">
        <text>7-aminomethyl-7-carbaguanine + guanosine(34) in tRNA = 7-aminomethyl-7-carbaguanosine(34) in tRNA + guanine</text>
        <dbReference type="Rhea" id="RHEA:24104"/>
        <dbReference type="Rhea" id="RHEA-COMP:10341"/>
        <dbReference type="Rhea" id="RHEA-COMP:10342"/>
        <dbReference type="ChEBI" id="CHEBI:16235"/>
        <dbReference type="ChEBI" id="CHEBI:58703"/>
        <dbReference type="ChEBI" id="CHEBI:74269"/>
        <dbReference type="ChEBI" id="CHEBI:82833"/>
        <dbReference type="EC" id="2.4.2.29"/>
    </reaction>
</comment>